<dbReference type="Gene3D" id="1.20.1280.170">
    <property type="entry name" value="Exocyst complex component Exo70"/>
    <property type="match status" value="3"/>
</dbReference>
<evidence type="ECO:0000256" key="4">
    <source>
        <dbReference type="ARBA" id="ARBA00026169"/>
    </source>
</evidence>
<evidence type="ECO:0000313" key="8">
    <source>
        <dbReference type="EMBL" id="KAJ6216509.1"/>
    </source>
</evidence>
<organism evidence="8 9">
    <name type="scientific">Blomia tropicalis</name>
    <name type="common">Mite</name>
    <dbReference type="NCBI Taxonomy" id="40697"/>
    <lineage>
        <taxon>Eukaryota</taxon>
        <taxon>Metazoa</taxon>
        <taxon>Ecdysozoa</taxon>
        <taxon>Arthropoda</taxon>
        <taxon>Chelicerata</taxon>
        <taxon>Arachnida</taxon>
        <taxon>Acari</taxon>
        <taxon>Acariformes</taxon>
        <taxon>Sarcoptiformes</taxon>
        <taxon>Astigmata</taxon>
        <taxon>Glycyphagoidea</taxon>
        <taxon>Echimyopodidae</taxon>
        <taxon>Blomia</taxon>
    </lineage>
</organism>
<dbReference type="AlphaFoldDB" id="A0A9Q0LZX0"/>
<keyword evidence="5" id="KW-0653">Protein transport</keyword>
<evidence type="ECO:0000256" key="3">
    <source>
        <dbReference type="ARBA" id="ARBA00022483"/>
    </source>
</evidence>
<evidence type="ECO:0000256" key="1">
    <source>
        <dbReference type="ARBA" id="ARBA00006756"/>
    </source>
</evidence>
<dbReference type="PANTHER" id="PTHR12542">
    <property type="entry name" value="EXOCYST COMPLEX PROTEIN EXO70"/>
    <property type="match status" value="1"/>
</dbReference>
<dbReference type="PANTHER" id="PTHR12542:SF41">
    <property type="entry name" value="EXOCYST COMPLEX COMPONENT 7"/>
    <property type="match status" value="1"/>
</dbReference>
<feature type="compositionally biased region" description="Low complexity" evidence="6">
    <location>
        <begin position="175"/>
        <end position="197"/>
    </location>
</feature>
<keyword evidence="2 5" id="KW-0813">Transport</keyword>
<dbReference type="InterPro" id="IPR046364">
    <property type="entry name" value="Exo70_C"/>
</dbReference>
<comment type="similarity">
    <text evidence="1 5">Belongs to the EXO70 family.</text>
</comment>
<evidence type="ECO:0000256" key="5">
    <source>
        <dbReference type="RuleBase" id="RU365026"/>
    </source>
</evidence>
<dbReference type="Pfam" id="PF03081">
    <property type="entry name" value="Exo70_C"/>
    <property type="match status" value="1"/>
</dbReference>
<dbReference type="InterPro" id="IPR004140">
    <property type="entry name" value="Exo70"/>
</dbReference>
<evidence type="ECO:0000256" key="6">
    <source>
        <dbReference type="SAM" id="MobiDB-lite"/>
    </source>
</evidence>
<name>A0A9Q0LZX0_BLOTA</name>
<feature type="domain" description="Exocyst complex subunit Exo70 C-terminal" evidence="7">
    <location>
        <begin position="437"/>
        <end position="643"/>
    </location>
</feature>
<keyword evidence="9" id="KW-1185">Reference proteome</keyword>
<evidence type="ECO:0000259" key="7">
    <source>
        <dbReference type="Pfam" id="PF03081"/>
    </source>
</evidence>
<dbReference type="GO" id="GO:0000145">
    <property type="term" value="C:exocyst"/>
    <property type="evidence" value="ECO:0007669"/>
    <property type="project" value="InterPro"/>
</dbReference>
<feature type="region of interest" description="Disordered" evidence="6">
    <location>
        <begin position="175"/>
        <end position="205"/>
    </location>
</feature>
<dbReference type="GO" id="GO:0015031">
    <property type="term" value="P:protein transport"/>
    <property type="evidence" value="ECO:0007669"/>
    <property type="project" value="UniProtKB-KW"/>
</dbReference>
<evidence type="ECO:0000256" key="2">
    <source>
        <dbReference type="ARBA" id="ARBA00022448"/>
    </source>
</evidence>
<dbReference type="GO" id="GO:0006887">
    <property type="term" value="P:exocytosis"/>
    <property type="evidence" value="ECO:0007669"/>
    <property type="project" value="UniProtKB-KW"/>
</dbReference>
<dbReference type="EMBL" id="JAPWDV010000003">
    <property type="protein sequence ID" value="KAJ6216509.1"/>
    <property type="molecule type" value="Genomic_DNA"/>
</dbReference>
<gene>
    <name evidence="8" type="ORF">RDWZM_007666</name>
</gene>
<dbReference type="Pfam" id="PF20669">
    <property type="entry name" value="Exo70_N"/>
    <property type="match status" value="1"/>
</dbReference>
<dbReference type="GO" id="GO:0005546">
    <property type="term" value="F:phosphatidylinositol-4,5-bisphosphate binding"/>
    <property type="evidence" value="ECO:0007669"/>
    <property type="project" value="InterPro"/>
</dbReference>
<keyword evidence="3 5" id="KW-0268">Exocytosis</keyword>
<reference evidence="8" key="1">
    <citation type="submission" date="2022-12" db="EMBL/GenBank/DDBJ databases">
        <title>Genome assemblies of Blomia tropicalis.</title>
        <authorList>
            <person name="Cui Y."/>
        </authorList>
    </citation>
    <scope>NUCLEOTIDE SEQUENCE</scope>
    <source>
        <tissue evidence="8">Adult mites</tissue>
    </source>
</reference>
<evidence type="ECO:0000313" key="9">
    <source>
        <dbReference type="Proteomes" id="UP001142055"/>
    </source>
</evidence>
<protein>
    <recommendedName>
        <fullName evidence="4 5">Exocyst complex component 7</fullName>
    </recommendedName>
    <alternativeName>
        <fullName evidence="5">Exocyst complex component Exo70</fullName>
    </alternativeName>
</protein>
<comment type="caution">
    <text evidence="8">The sequence shown here is derived from an EMBL/GenBank/DDBJ whole genome shotgun (WGS) entry which is preliminary data.</text>
</comment>
<proteinExistence type="inferred from homology"/>
<accession>A0A9Q0LZX0</accession>
<dbReference type="OMA" id="SNTIWFL"/>
<dbReference type="SUPFAM" id="SSF74788">
    <property type="entry name" value="Cullin repeat-like"/>
    <property type="match status" value="2"/>
</dbReference>
<dbReference type="InterPro" id="IPR016159">
    <property type="entry name" value="Cullin_repeat-like_dom_sf"/>
</dbReference>
<comment type="function">
    <text evidence="5">Component of the exocyst complex involved in the docking of exocytic vesicles with fusion sites on the plasma membrane.</text>
</comment>
<sequence length="649" mass="74144">MIELEDDKKKLWTATRSLERLKKLLTDSNGNCSKMGEILTHFDDRLSKLEETVQPVYKETGNLQKQQDNIMSSLGRLDYVIKFYTVAGEVESSIASGPGATSFDLYLHDLDRLTEAVRYFECNNPDCPEMMNVSSLLDKGGSNIEKEFRTLLTRHSSPIPISNVLELINSTGNQDSSIANNNNNNNRTSSSSMNVSSPEKTQRDATSKIIEKNVEIQLPEKSRNELALLSEWLCMNRNDDFIAVYSLIRSDVLLKSLNALRSYLKSSSLGTVINSGNNLGINISPLLGGRRNLHLSKTDTLQFRRSSMMPDSSTPTGTKQGLIRRLQDVGMDMLSGGAAKDGYKFQQNVGNQSQSFDPSENIVSERDIMSYVTSVTGLFKLMQLELKLLEAIIPQNVQRKIFSRLVIRALDSVYQEGESLSSRVKRCVQSKDFSSALCLELTIEKKSELYNHDETLKSLFKLNNTFYILKTLRKSHLLEIVSLYPRSKDFERTYEDKIDRYKLKYLETWNRVLQHVLEMNNPISQQRTIASPHYNSTLPHSQSMNYNLSQAASSSFRLKDKDRQHIKEKFSGFNKEFEAIHNAQMNYAIPDPELRDQLKRENVNLIVPKYNLFYDKYVVMDFTKNVHKYIKYTPDHVAQKISSFFDSAA</sequence>
<dbReference type="Proteomes" id="UP001142055">
    <property type="component" value="Chromosome 3"/>
</dbReference>